<keyword evidence="2" id="KW-1185">Reference proteome</keyword>
<proteinExistence type="predicted"/>
<gene>
    <name evidence="1" type="ORF">HYPSUDRAFT_413463</name>
</gene>
<name>A0A0D2NE27_HYPSF</name>
<accession>A0A0D2NE27</accession>
<organism evidence="1 2">
    <name type="scientific">Hypholoma sublateritium (strain FD-334 SS-4)</name>
    <dbReference type="NCBI Taxonomy" id="945553"/>
    <lineage>
        <taxon>Eukaryota</taxon>
        <taxon>Fungi</taxon>
        <taxon>Dikarya</taxon>
        <taxon>Basidiomycota</taxon>
        <taxon>Agaricomycotina</taxon>
        <taxon>Agaricomycetes</taxon>
        <taxon>Agaricomycetidae</taxon>
        <taxon>Agaricales</taxon>
        <taxon>Agaricineae</taxon>
        <taxon>Strophariaceae</taxon>
        <taxon>Hypholoma</taxon>
    </lineage>
</organism>
<sequence>MVPPPHDLGTEVRRGSCRYPSVSACAPCVALRCSCSALIDIPLPPVAYLLRIRRHIPVPSRPHPHPRIHASGPAAAVQRALPHLRIRIPAARLLRLSRRPPERCTSSNRCSRLRRPATICMGPRIFPVHALPACRCARHTGCSSPGSALTVMHKESANRLRRPHWPASAQPR</sequence>
<evidence type="ECO:0000313" key="1">
    <source>
        <dbReference type="EMBL" id="KJA14891.1"/>
    </source>
</evidence>
<dbReference type="Proteomes" id="UP000054270">
    <property type="component" value="Unassembled WGS sequence"/>
</dbReference>
<dbReference type="EMBL" id="KN817662">
    <property type="protein sequence ID" value="KJA14891.1"/>
    <property type="molecule type" value="Genomic_DNA"/>
</dbReference>
<protein>
    <submittedName>
        <fullName evidence="1">Uncharacterized protein</fullName>
    </submittedName>
</protein>
<dbReference type="AlphaFoldDB" id="A0A0D2NE27"/>
<reference evidence="2" key="1">
    <citation type="submission" date="2014-04" db="EMBL/GenBank/DDBJ databases">
        <title>Evolutionary Origins and Diversification of the Mycorrhizal Mutualists.</title>
        <authorList>
            <consortium name="DOE Joint Genome Institute"/>
            <consortium name="Mycorrhizal Genomics Consortium"/>
            <person name="Kohler A."/>
            <person name="Kuo A."/>
            <person name="Nagy L.G."/>
            <person name="Floudas D."/>
            <person name="Copeland A."/>
            <person name="Barry K.W."/>
            <person name="Cichocki N."/>
            <person name="Veneault-Fourrey C."/>
            <person name="LaButti K."/>
            <person name="Lindquist E.A."/>
            <person name="Lipzen A."/>
            <person name="Lundell T."/>
            <person name="Morin E."/>
            <person name="Murat C."/>
            <person name="Riley R."/>
            <person name="Ohm R."/>
            <person name="Sun H."/>
            <person name="Tunlid A."/>
            <person name="Henrissat B."/>
            <person name="Grigoriev I.V."/>
            <person name="Hibbett D.S."/>
            <person name="Martin F."/>
        </authorList>
    </citation>
    <scope>NUCLEOTIDE SEQUENCE [LARGE SCALE GENOMIC DNA]</scope>
    <source>
        <strain evidence="2">FD-334 SS-4</strain>
    </source>
</reference>
<evidence type="ECO:0000313" key="2">
    <source>
        <dbReference type="Proteomes" id="UP000054270"/>
    </source>
</evidence>